<evidence type="ECO:0000313" key="3">
    <source>
        <dbReference type="Proteomes" id="UP000013520"/>
    </source>
</evidence>
<sequence length="332" mass="39013">MNERMEFRARVKKPRRELSLPPLTFHHADHWMKVLGMEVFSAWLMIYTWCDREQYPQDDISHHKNIRNIADAFGCKSVDKAQKIIKKLYEFGLIDIVQEKNKFGSMKNIYYWYDIPIYADSMFCELRKCRNWEDRNSHGQELVKLRKIKEKNSKLKSRTKKSYGFNNTQENSGFQDEPYEKIERQPYEKSVQYNYINNNVVDVVVEPPGEKNQKDLIRIALTEFQQQAEKVCGVRIPLELLTNLVTEYGIGKVKEKINMLGSVRTRNAPGFLIAALRDDFRLMPGRPPQQQQKKRASPGGQAVRKNTQTRAREPDTAEALERKKLIQSLYMS</sequence>
<feature type="region of interest" description="Disordered" evidence="1">
    <location>
        <begin position="284"/>
        <end position="318"/>
    </location>
</feature>
<protein>
    <submittedName>
        <fullName evidence="2">Uncharacterized protein</fullName>
    </submittedName>
</protein>
<dbReference type="RefSeq" id="WP_006524356.1">
    <property type="nucleotide sequence ID" value="NC_021184.1"/>
</dbReference>
<organism evidence="2 3">
    <name type="scientific">Desulfoscipio gibsoniae DSM 7213</name>
    <dbReference type="NCBI Taxonomy" id="767817"/>
    <lineage>
        <taxon>Bacteria</taxon>
        <taxon>Bacillati</taxon>
        <taxon>Bacillota</taxon>
        <taxon>Clostridia</taxon>
        <taxon>Eubacteriales</taxon>
        <taxon>Desulfallaceae</taxon>
        <taxon>Desulfoscipio</taxon>
    </lineage>
</organism>
<keyword evidence="3" id="KW-1185">Reference proteome</keyword>
<name>R4KD61_9FIRM</name>
<gene>
    <name evidence="2" type="ORF">Desgi_1647</name>
</gene>
<dbReference type="AlphaFoldDB" id="R4KD61"/>
<dbReference type="OrthoDB" id="1809704at2"/>
<reference evidence="2 3" key="1">
    <citation type="submission" date="2012-01" db="EMBL/GenBank/DDBJ databases">
        <title>Complete sequence of Desulfotomaculum gibsoniae DSM 7213.</title>
        <authorList>
            <consortium name="US DOE Joint Genome Institute"/>
            <person name="Lucas S."/>
            <person name="Han J."/>
            <person name="Lapidus A."/>
            <person name="Cheng J.-F."/>
            <person name="Goodwin L."/>
            <person name="Pitluck S."/>
            <person name="Peters L."/>
            <person name="Ovchinnikova G."/>
            <person name="Teshima H."/>
            <person name="Detter J.C."/>
            <person name="Han C."/>
            <person name="Tapia R."/>
            <person name="Land M."/>
            <person name="Hauser L."/>
            <person name="Kyrpides N."/>
            <person name="Ivanova N."/>
            <person name="Pagani I."/>
            <person name="Parshina S."/>
            <person name="Plugge C."/>
            <person name="Muyzer G."/>
            <person name="Kuever J."/>
            <person name="Ivanova A."/>
            <person name="Nazina T."/>
            <person name="Klenk H.-P."/>
            <person name="Brambilla E."/>
            <person name="Spring S."/>
            <person name="Stams A.F."/>
            <person name="Woyke T."/>
        </authorList>
    </citation>
    <scope>NUCLEOTIDE SEQUENCE [LARGE SCALE GENOMIC DNA]</scope>
    <source>
        <strain evidence="2 3">DSM 7213</strain>
    </source>
</reference>
<dbReference type="Proteomes" id="UP000013520">
    <property type="component" value="Chromosome"/>
</dbReference>
<accession>R4KD61</accession>
<dbReference type="STRING" id="767817.Desgi_1647"/>
<dbReference type="KEGG" id="dgi:Desgi_1647"/>
<evidence type="ECO:0000313" key="2">
    <source>
        <dbReference type="EMBL" id="AGL01118.1"/>
    </source>
</evidence>
<dbReference type="eggNOG" id="ENOG50308G0">
    <property type="taxonomic scope" value="Bacteria"/>
</dbReference>
<proteinExistence type="predicted"/>
<dbReference type="EMBL" id="CP003273">
    <property type="protein sequence ID" value="AGL01118.1"/>
    <property type="molecule type" value="Genomic_DNA"/>
</dbReference>
<dbReference type="HOGENOM" id="CLU_836079_0_0_9"/>
<evidence type="ECO:0000256" key="1">
    <source>
        <dbReference type="SAM" id="MobiDB-lite"/>
    </source>
</evidence>